<feature type="region of interest" description="Disordered" evidence="2">
    <location>
        <begin position="1152"/>
        <end position="1198"/>
    </location>
</feature>
<feature type="domain" description="CCAAT-binding factor" evidence="3">
    <location>
        <begin position="628"/>
        <end position="812"/>
    </location>
</feature>
<evidence type="ECO:0000256" key="1">
    <source>
        <dbReference type="ARBA" id="ARBA00007797"/>
    </source>
</evidence>
<evidence type="ECO:0000313" key="5">
    <source>
        <dbReference type="Proteomes" id="UP001527925"/>
    </source>
</evidence>
<comment type="similarity">
    <text evidence="1">Belongs to the CBF/MAK21 family.</text>
</comment>
<evidence type="ECO:0000256" key="2">
    <source>
        <dbReference type="SAM" id="MobiDB-lite"/>
    </source>
</evidence>
<dbReference type="Pfam" id="PF03914">
    <property type="entry name" value="CBF"/>
    <property type="match status" value="1"/>
</dbReference>
<dbReference type="EMBL" id="JADGIZ020000030">
    <property type="protein sequence ID" value="KAL2914816.1"/>
    <property type="molecule type" value="Genomic_DNA"/>
</dbReference>
<feature type="region of interest" description="Disordered" evidence="2">
    <location>
        <begin position="966"/>
        <end position="1120"/>
    </location>
</feature>
<evidence type="ECO:0000313" key="4">
    <source>
        <dbReference type="EMBL" id="KAL2914816.1"/>
    </source>
</evidence>
<feature type="compositionally biased region" description="Basic residues" evidence="2">
    <location>
        <begin position="1188"/>
        <end position="1198"/>
    </location>
</feature>
<dbReference type="InterPro" id="IPR005612">
    <property type="entry name" value="CCAAT-binding_factor"/>
</dbReference>
<feature type="compositionally biased region" description="Low complexity" evidence="2">
    <location>
        <begin position="1025"/>
        <end position="1035"/>
    </location>
</feature>
<feature type="compositionally biased region" description="Low complexity" evidence="2">
    <location>
        <begin position="518"/>
        <end position="528"/>
    </location>
</feature>
<sequence length="1198" mass="130863">MPATLRRRAPGTAPFPVFTLDRCLGQRSRQTLLSEIKRLGGDATDLDLLEDVLSGSEREDNDSDQLPRRAASTAGAPLDEATQSLLRDLKSFMSSQLKLDPAASQVLAVSDEEEYEDASDDEPPQLVASAESAGDDNDNEDGDDAGEEEGDGDDDDDVFAAMDEDDEEQLATTYGKGDVAQVQEMVAQMLKGKKPVDKLQTTQLIDPSVRWWTVPLVPLAAPPAQGLDRDAVAHKLQHAKKLWEEEAAKFERARQAAGTGADKDFLATILKSGTTTDKISALTLLIQEAPLHNFAYLRDHMINGMARKKSRREAMLAIDSIKDLLINSILPDRKLKYFIDQPCLSRDATREHQIVWYFEDALKKAYFEFIQLLEASDVELARDPLPHVKNKMLSCIFDLLAAKPEEEGNLLALLVNKLGDLDKKIASKAVHLLQQLLQRHPAMKVIVIKEVERLLFRTNVAQRAQYYAVTFLNQIVLAHGDVEKQAANLLVEVYFKLFEALVNKIGQNNHDQGPRSEAAAPGSSSASGDQKTKKSSKRGNHGNHGKHGKHGKHAKAGKRDRTSPGGATSAPGSIAALDRVDGVDAKMMAALLTGVNRAFPFASLDGDVFESHLDMLFKIAHIATFNTCIQALTLIFQVQTSRQLVSDRFYRALYATLFDPRLYGASKQALFLNLLFKSLRADDSMSRVRSFIKRIVQTCGQAQVPLICGSLYLIGELARQKPGLWAFITQPEEHDDEERFVDAPEGHSPALAATAALSDAATTKTDVVSVRNGVPKYDGRKRDPLFAHADQVCLWELCAFVAHFHPTVSLYARTLLSGSPIQVPAGAKNYDPLLNHTLARFLDRFVYKTPKKVKSLYHGSSLMQPRAVPVKSQDKLVAGGRHKRNVLYVDEEKNGALQELDDRPVNLVEWGNRGEGDVAPDEVFFYRFFKDRAAAARPSGDADSDGFDSDQELDDEEAWKAMAKSSAFPAGGDPDALGGGGDDDDDDLGSLPEYEDDEDEGDAEDMDGGDSDGGSDGDMDAWATSAFRASKLRAAAAKDSDDGVEQDSEDDVDGDQDDAGLDDPEDDQELADVLAGEEDDQEDESGDDEGDDAADGAESKGKTRKRQSARERMAAKARQMGYAGDYFDVAVGGDDFASADDFARLLELQGEEDVNAQGDEDRGSALSRKRKAGGSGRNSSDGSGGVGRHGKSKQRRTK</sequence>
<organism evidence="4 5">
    <name type="scientific">Polyrhizophydium stewartii</name>
    <dbReference type="NCBI Taxonomy" id="2732419"/>
    <lineage>
        <taxon>Eukaryota</taxon>
        <taxon>Fungi</taxon>
        <taxon>Fungi incertae sedis</taxon>
        <taxon>Chytridiomycota</taxon>
        <taxon>Chytridiomycota incertae sedis</taxon>
        <taxon>Chytridiomycetes</taxon>
        <taxon>Rhizophydiales</taxon>
        <taxon>Rhizophydiales incertae sedis</taxon>
        <taxon>Polyrhizophydium</taxon>
    </lineage>
</organism>
<dbReference type="SUPFAM" id="SSF48371">
    <property type="entry name" value="ARM repeat"/>
    <property type="match status" value="1"/>
</dbReference>
<keyword evidence="5" id="KW-1185">Reference proteome</keyword>
<feature type="region of interest" description="Disordered" evidence="2">
    <location>
        <begin position="508"/>
        <end position="573"/>
    </location>
</feature>
<dbReference type="PANTHER" id="PTHR12048:SF0">
    <property type="entry name" value="CCAAT_ENHANCER-BINDING PROTEIN ZETA"/>
    <property type="match status" value="1"/>
</dbReference>
<name>A0ABR4N5I8_9FUNG</name>
<dbReference type="InterPro" id="IPR016024">
    <property type="entry name" value="ARM-type_fold"/>
</dbReference>
<feature type="compositionally biased region" description="Acidic residues" evidence="2">
    <location>
        <begin position="1042"/>
        <end position="1095"/>
    </location>
</feature>
<feature type="compositionally biased region" description="Acidic residues" evidence="2">
    <location>
        <begin position="110"/>
        <end position="123"/>
    </location>
</feature>
<feature type="compositionally biased region" description="Acidic residues" evidence="2">
    <location>
        <begin position="133"/>
        <end position="159"/>
    </location>
</feature>
<evidence type="ECO:0000259" key="3">
    <source>
        <dbReference type="Pfam" id="PF03914"/>
    </source>
</evidence>
<proteinExistence type="inferred from homology"/>
<gene>
    <name evidence="4" type="primary">MAK21</name>
    <name evidence="4" type="ORF">HK105_205748</name>
</gene>
<feature type="region of interest" description="Disordered" evidence="2">
    <location>
        <begin position="103"/>
        <end position="159"/>
    </location>
</feature>
<feature type="compositionally biased region" description="Acidic residues" evidence="2">
    <location>
        <begin position="981"/>
        <end position="1019"/>
    </location>
</feature>
<dbReference type="PANTHER" id="PTHR12048">
    <property type="entry name" value="CCAAT-BINDING FACTOR-RELATED"/>
    <property type="match status" value="1"/>
</dbReference>
<accession>A0ABR4N5I8</accession>
<dbReference type="Proteomes" id="UP001527925">
    <property type="component" value="Unassembled WGS sequence"/>
</dbReference>
<comment type="caution">
    <text evidence="4">The sequence shown here is derived from an EMBL/GenBank/DDBJ whole genome shotgun (WGS) entry which is preliminary data.</text>
</comment>
<protein>
    <submittedName>
        <fullName evidence="4">RNA-binding ribosome biosynthesis protein mak21</fullName>
    </submittedName>
</protein>
<feature type="region of interest" description="Disordered" evidence="2">
    <location>
        <begin position="54"/>
        <end position="79"/>
    </location>
</feature>
<reference evidence="4 5" key="1">
    <citation type="submission" date="2023-09" db="EMBL/GenBank/DDBJ databases">
        <title>Pangenome analysis of Batrachochytrium dendrobatidis and related Chytrids.</title>
        <authorList>
            <person name="Yacoub M.N."/>
            <person name="Stajich J.E."/>
            <person name="James T.Y."/>
        </authorList>
    </citation>
    <scope>NUCLEOTIDE SEQUENCE [LARGE SCALE GENOMIC DNA]</scope>
    <source>
        <strain evidence="4 5">JEL0888</strain>
    </source>
</reference>
<dbReference type="InterPro" id="IPR040155">
    <property type="entry name" value="CEBPZ/Mak21-like"/>
</dbReference>
<feature type="compositionally biased region" description="Basic residues" evidence="2">
    <location>
        <begin position="533"/>
        <end position="556"/>
    </location>
</feature>